<evidence type="ECO:0000259" key="2">
    <source>
        <dbReference type="Pfam" id="PF19789"/>
    </source>
</evidence>
<dbReference type="InterPro" id="IPR046240">
    <property type="entry name" value="DUF6273"/>
</dbReference>
<keyword evidence="1" id="KW-0472">Membrane</keyword>
<organism evidence="3 4">
    <name type="scientific">Candidatus Coprovicinus avistercoris</name>
    <dbReference type="NCBI Taxonomy" id="2840754"/>
    <lineage>
        <taxon>Bacteria</taxon>
        <taxon>Bacillati</taxon>
        <taxon>Actinomycetota</taxon>
        <taxon>Coriobacteriia</taxon>
        <taxon>Coriobacteriales</taxon>
        <taxon>Coriobacteriaceae</taxon>
        <taxon>Coriobacteriaceae incertae sedis</taxon>
        <taxon>Candidatus Coprovicinus</taxon>
    </lineage>
</organism>
<evidence type="ECO:0000313" key="4">
    <source>
        <dbReference type="Proteomes" id="UP000824078"/>
    </source>
</evidence>
<gene>
    <name evidence="3" type="ORF">IAD17_02505</name>
</gene>
<accession>A0A9D1L4M1</accession>
<dbReference type="AlphaFoldDB" id="A0A9D1L4M1"/>
<feature type="domain" description="DUF6273" evidence="2">
    <location>
        <begin position="136"/>
        <end position="286"/>
    </location>
</feature>
<evidence type="ECO:0000313" key="3">
    <source>
        <dbReference type="EMBL" id="HIU23781.1"/>
    </source>
</evidence>
<reference evidence="3" key="1">
    <citation type="submission" date="2020-10" db="EMBL/GenBank/DDBJ databases">
        <authorList>
            <person name="Gilroy R."/>
        </authorList>
    </citation>
    <scope>NUCLEOTIDE SEQUENCE</scope>
    <source>
        <strain evidence="3">ChiHjej12B11-29160</strain>
    </source>
</reference>
<evidence type="ECO:0000256" key="1">
    <source>
        <dbReference type="SAM" id="Phobius"/>
    </source>
</evidence>
<keyword evidence="1" id="KW-1133">Transmembrane helix</keyword>
<protein>
    <recommendedName>
        <fullName evidence="2">DUF6273 domain-containing protein</fullName>
    </recommendedName>
</protein>
<dbReference type="Pfam" id="PF19789">
    <property type="entry name" value="DUF6273"/>
    <property type="match status" value="1"/>
</dbReference>
<dbReference type="Proteomes" id="UP000824078">
    <property type="component" value="Unassembled WGS sequence"/>
</dbReference>
<dbReference type="EMBL" id="DVMQ01000007">
    <property type="protein sequence ID" value="HIU23781.1"/>
    <property type="molecule type" value="Genomic_DNA"/>
</dbReference>
<reference evidence="3" key="2">
    <citation type="journal article" date="2021" name="PeerJ">
        <title>Extensive microbial diversity within the chicken gut microbiome revealed by metagenomics and culture.</title>
        <authorList>
            <person name="Gilroy R."/>
            <person name="Ravi A."/>
            <person name="Getino M."/>
            <person name="Pursley I."/>
            <person name="Horton D.L."/>
            <person name="Alikhan N.F."/>
            <person name="Baker D."/>
            <person name="Gharbi K."/>
            <person name="Hall N."/>
            <person name="Watson M."/>
            <person name="Adriaenssens E.M."/>
            <person name="Foster-Nyarko E."/>
            <person name="Jarju S."/>
            <person name="Secka A."/>
            <person name="Antonio M."/>
            <person name="Oren A."/>
            <person name="Chaudhuri R.R."/>
            <person name="La Ragione R."/>
            <person name="Hildebrand F."/>
            <person name="Pallen M.J."/>
        </authorList>
    </citation>
    <scope>NUCLEOTIDE SEQUENCE</scope>
    <source>
        <strain evidence="3">ChiHjej12B11-29160</strain>
    </source>
</reference>
<keyword evidence="1" id="KW-0812">Transmembrane</keyword>
<proteinExistence type="predicted"/>
<feature type="transmembrane region" description="Helical" evidence="1">
    <location>
        <begin position="7"/>
        <end position="27"/>
    </location>
</feature>
<sequence>MKKGFAVLRLLISLVILAVGVGAVWFVSTGHSLPFVSGSDDNPDTLTSSNEKANSDDLHLSDYSWSELSDISAEISAAPTDEEGRSIAQSYGLVDADGSLSDDEIQIELSNGMVVSAQLVGIRHDDKSDGTGKAGLTFITMQAIANRPVNSNGDNAGGWQSCELRAWLNGDALDLFPTDLREHLVSVEKLTNNVGGARDASAVSATSDYVWLFSAREVCGQINWFEHEYGADYAYLDAVPNAEGEQYERFAQAKVTSSSDPSDTLIRTYQGNETSWSYRTPFFFVYQNLDGRYFYNVLSTGYPYGYSAPDLSQGVVVGFCV</sequence>
<name>A0A9D1L4M1_9ACTN</name>
<comment type="caution">
    <text evidence="3">The sequence shown here is derived from an EMBL/GenBank/DDBJ whole genome shotgun (WGS) entry which is preliminary data.</text>
</comment>